<accession>A0A4D9CQS1</accession>
<name>A0A4D9CQS1_9STRA</name>
<reference evidence="1 2" key="1">
    <citation type="submission" date="2019-01" db="EMBL/GenBank/DDBJ databases">
        <title>Nuclear Genome Assembly of the Microalgal Biofuel strain Nannochloropsis salina CCMP1776.</title>
        <authorList>
            <person name="Hovde B."/>
        </authorList>
    </citation>
    <scope>NUCLEOTIDE SEQUENCE [LARGE SCALE GENOMIC DNA]</scope>
    <source>
        <strain evidence="1 2">CCMP1776</strain>
    </source>
</reference>
<evidence type="ECO:0000313" key="1">
    <source>
        <dbReference type="EMBL" id="TFJ79913.1"/>
    </source>
</evidence>
<dbReference type="Proteomes" id="UP000355283">
    <property type="component" value="Unassembled WGS sequence"/>
</dbReference>
<dbReference type="Gene3D" id="1.25.40.10">
    <property type="entry name" value="Tetratricopeptide repeat domain"/>
    <property type="match status" value="1"/>
</dbReference>
<gene>
    <name evidence="1" type="ORF">NSK_008747</name>
</gene>
<keyword evidence="2" id="KW-1185">Reference proteome</keyword>
<dbReference type="InterPro" id="IPR019734">
    <property type="entry name" value="TPR_rpt"/>
</dbReference>
<comment type="caution">
    <text evidence="1">The sequence shown here is derived from an EMBL/GenBank/DDBJ whole genome shotgun (WGS) entry which is preliminary data.</text>
</comment>
<dbReference type="OrthoDB" id="9991317at2759"/>
<feature type="non-terminal residue" evidence="1">
    <location>
        <position position="113"/>
    </location>
</feature>
<organism evidence="1 2">
    <name type="scientific">Nannochloropsis salina CCMP1776</name>
    <dbReference type="NCBI Taxonomy" id="1027361"/>
    <lineage>
        <taxon>Eukaryota</taxon>
        <taxon>Sar</taxon>
        <taxon>Stramenopiles</taxon>
        <taxon>Ochrophyta</taxon>
        <taxon>Eustigmatophyceae</taxon>
        <taxon>Eustigmatales</taxon>
        <taxon>Monodopsidaceae</taxon>
        <taxon>Microchloropsis</taxon>
        <taxon>Microchloropsis salina</taxon>
    </lineage>
</organism>
<dbReference type="Pfam" id="PF13176">
    <property type="entry name" value="TPR_7"/>
    <property type="match status" value="1"/>
</dbReference>
<protein>
    <submittedName>
        <fullName evidence="1">Uncharacterized protein</fullName>
    </submittedName>
</protein>
<evidence type="ECO:0000313" key="2">
    <source>
        <dbReference type="Proteomes" id="UP000355283"/>
    </source>
</evidence>
<dbReference type="SUPFAM" id="SSF48452">
    <property type="entry name" value="TPR-like"/>
    <property type="match status" value="1"/>
</dbReference>
<dbReference type="AlphaFoldDB" id="A0A4D9CQS1"/>
<proteinExistence type="predicted"/>
<sequence>MAGVQFKASLKAAQEALERNDHATAYAQLSQENSEGNLPYPYLVSKGVAAHGLGKVEEALSLLQRASGLRSDLPKAWKALGDVYEGQRRWEEAIQATEVKREGGGEGEEGGRE</sequence>
<dbReference type="EMBL" id="SDOX01000185">
    <property type="protein sequence ID" value="TFJ79913.1"/>
    <property type="molecule type" value="Genomic_DNA"/>
</dbReference>
<dbReference type="InterPro" id="IPR011990">
    <property type="entry name" value="TPR-like_helical_dom_sf"/>
</dbReference>